<protein>
    <recommendedName>
        <fullName evidence="6">Copper transport protein</fullName>
    </recommendedName>
</protein>
<dbReference type="GO" id="GO:0005375">
    <property type="term" value="F:copper ion transmembrane transporter activity"/>
    <property type="evidence" value="ECO:0007669"/>
    <property type="project" value="UniProtKB-UniRule"/>
</dbReference>
<evidence type="ECO:0000256" key="6">
    <source>
        <dbReference type="RuleBase" id="RU367022"/>
    </source>
</evidence>
<reference evidence="7 8" key="1">
    <citation type="submission" date="2020-06" db="EMBL/GenBank/DDBJ databases">
        <title>Transcriptomic and genomic resources for Thalictrum thalictroides and T. hernandezii: Facilitating candidate gene discovery in an emerging model plant lineage.</title>
        <authorList>
            <person name="Arias T."/>
            <person name="Riano-Pachon D.M."/>
            <person name="Di Stilio V.S."/>
        </authorList>
    </citation>
    <scope>NUCLEOTIDE SEQUENCE [LARGE SCALE GENOMIC DNA]</scope>
    <source>
        <strain evidence="8">cv. WT478/WT964</strain>
        <tissue evidence="7">Leaves</tissue>
    </source>
</reference>
<evidence type="ECO:0000313" key="8">
    <source>
        <dbReference type="Proteomes" id="UP000554482"/>
    </source>
</evidence>
<evidence type="ECO:0000256" key="3">
    <source>
        <dbReference type="ARBA" id="ARBA00022796"/>
    </source>
</evidence>
<evidence type="ECO:0000256" key="4">
    <source>
        <dbReference type="ARBA" id="ARBA00022989"/>
    </source>
</evidence>
<dbReference type="PANTHER" id="PTHR12483">
    <property type="entry name" value="SOLUTE CARRIER FAMILY 31 COPPER TRANSPORTERS"/>
    <property type="match status" value="1"/>
</dbReference>
<dbReference type="OrthoDB" id="73901at2759"/>
<dbReference type="InterPro" id="IPR007274">
    <property type="entry name" value="Cop_transporter"/>
</dbReference>
<evidence type="ECO:0000256" key="1">
    <source>
        <dbReference type="ARBA" id="ARBA00006921"/>
    </source>
</evidence>
<feature type="transmembrane region" description="Helical" evidence="6">
    <location>
        <begin position="56"/>
        <end position="76"/>
    </location>
</feature>
<comment type="subcellular location">
    <subcellularLocation>
        <location evidence="6">Membrane</location>
        <topology evidence="6">Multi-pass membrane protein</topology>
    </subcellularLocation>
</comment>
<keyword evidence="6" id="KW-0406">Ion transport</keyword>
<keyword evidence="6" id="KW-0186">Copper</keyword>
<dbReference type="GO" id="GO:0005886">
    <property type="term" value="C:plasma membrane"/>
    <property type="evidence" value="ECO:0007669"/>
    <property type="project" value="TreeGrafter"/>
</dbReference>
<keyword evidence="4 6" id="KW-1133">Transmembrane helix</keyword>
<gene>
    <name evidence="7" type="ORF">FRX31_016584</name>
</gene>
<keyword evidence="2 6" id="KW-0812">Transmembrane</keyword>
<dbReference type="EMBL" id="JABWDY010019542">
    <property type="protein sequence ID" value="KAF5193828.1"/>
    <property type="molecule type" value="Genomic_DNA"/>
</dbReference>
<keyword evidence="3 6" id="KW-0187">Copper transport</keyword>
<organism evidence="7 8">
    <name type="scientific">Thalictrum thalictroides</name>
    <name type="common">Rue-anemone</name>
    <name type="synonym">Anemone thalictroides</name>
    <dbReference type="NCBI Taxonomy" id="46969"/>
    <lineage>
        <taxon>Eukaryota</taxon>
        <taxon>Viridiplantae</taxon>
        <taxon>Streptophyta</taxon>
        <taxon>Embryophyta</taxon>
        <taxon>Tracheophyta</taxon>
        <taxon>Spermatophyta</taxon>
        <taxon>Magnoliopsida</taxon>
        <taxon>Ranunculales</taxon>
        <taxon>Ranunculaceae</taxon>
        <taxon>Thalictroideae</taxon>
        <taxon>Thalictrum</taxon>
    </lineage>
</organism>
<accession>A0A7J6WAC0</accession>
<keyword evidence="5 6" id="KW-0472">Membrane</keyword>
<proteinExistence type="inferred from homology"/>
<dbReference type="Proteomes" id="UP000554482">
    <property type="component" value="Unassembled WGS sequence"/>
</dbReference>
<keyword evidence="8" id="KW-1185">Reference proteome</keyword>
<evidence type="ECO:0000313" key="7">
    <source>
        <dbReference type="EMBL" id="KAF5193828.1"/>
    </source>
</evidence>
<dbReference type="AlphaFoldDB" id="A0A7J6WAC0"/>
<keyword evidence="6" id="KW-0813">Transport</keyword>
<dbReference type="Pfam" id="PF04145">
    <property type="entry name" value="Ctr"/>
    <property type="match status" value="2"/>
</dbReference>
<dbReference type="PANTHER" id="PTHR12483:SF24">
    <property type="entry name" value="COPPER TRANSPORTER 2-RELATED"/>
    <property type="match status" value="1"/>
</dbReference>
<comment type="similarity">
    <text evidence="1 6">Belongs to the copper transporter (Ctr) (TC 1.A.56) family. SLC31A subfamily.</text>
</comment>
<evidence type="ECO:0000256" key="5">
    <source>
        <dbReference type="ARBA" id="ARBA00023136"/>
    </source>
</evidence>
<comment type="caution">
    <text evidence="7">The sequence shown here is derived from an EMBL/GenBank/DDBJ whole genome shotgun (WGS) entry which is preliminary data.</text>
</comment>
<evidence type="ECO:0000256" key="2">
    <source>
        <dbReference type="ARBA" id="ARBA00022692"/>
    </source>
</evidence>
<name>A0A7J6WAC0_THATH</name>
<sequence>MDSGMHHGMMGGGQNMAMPPSHNNATMQHKMMMHMTFYWGKEALILFHGWPGSSTGMYVLALIFVFVLAMLIEWLSNSRIIKQGSSSHVSAGLVQTVLHTVRVGLAYMVMLAVMSFNVGVLLVAVAGHSIGFLVFGSRVFKPQVVGESEKPRDLPSMAC</sequence>